<dbReference type="OrthoDB" id="9800082at2"/>
<name>A0A5B8IZM6_9MICC</name>
<dbReference type="AlphaFoldDB" id="A0A5B8IZM6"/>
<accession>A0A5B8IZM6</accession>
<dbReference type="Gene3D" id="2.60.120.10">
    <property type="entry name" value="Jelly Rolls"/>
    <property type="match status" value="1"/>
</dbReference>
<evidence type="ECO:0000313" key="2">
    <source>
        <dbReference type="EMBL" id="UUX59830.1"/>
    </source>
</evidence>
<protein>
    <submittedName>
        <fullName evidence="2">HutD family protein</fullName>
    </submittedName>
</protein>
<dbReference type="PANTHER" id="PTHR37943">
    <property type="entry name" value="PROTEIN VES"/>
    <property type="match status" value="1"/>
</dbReference>
<dbReference type="RefSeq" id="WP_146277903.1">
    <property type="nucleotide sequence ID" value="NZ_CP042260.1"/>
</dbReference>
<organism evidence="2 4">
    <name type="scientific">Glutamicibacter halophytocola</name>
    <dbReference type="NCBI Taxonomy" id="1933880"/>
    <lineage>
        <taxon>Bacteria</taxon>
        <taxon>Bacillati</taxon>
        <taxon>Actinomycetota</taxon>
        <taxon>Actinomycetes</taxon>
        <taxon>Micrococcales</taxon>
        <taxon>Micrococcaceae</taxon>
        <taxon>Glutamicibacter</taxon>
    </lineage>
</organism>
<evidence type="ECO:0000313" key="3">
    <source>
        <dbReference type="Proteomes" id="UP000320717"/>
    </source>
</evidence>
<evidence type="ECO:0000313" key="1">
    <source>
        <dbReference type="EMBL" id="QDY67647.1"/>
    </source>
</evidence>
<dbReference type="InterPro" id="IPR010282">
    <property type="entry name" value="Uncharacterised_HutD/Ves"/>
</dbReference>
<dbReference type="PANTHER" id="PTHR37943:SF1">
    <property type="entry name" value="PROTEIN VES"/>
    <property type="match status" value="1"/>
</dbReference>
<gene>
    <name evidence="1" type="ORF">FQA45_15785</name>
    <name evidence="2" type="ORF">NUH22_04190</name>
</gene>
<dbReference type="InterPro" id="IPR011051">
    <property type="entry name" value="RmlC_Cupin_sf"/>
</dbReference>
<reference evidence="2" key="2">
    <citation type="journal article" date="2022" name="Pest Manag. Sci.">
        <title>Glutamicibacter halophytocola-mediated host fitness of potato tuber moth on Solanaceae crops.</title>
        <authorList>
            <person name="Wang W."/>
            <person name="Xiao G."/>
            <person name="Du G."/>
            <person name="Chang L."/>
            <person name="Yang Y."/>
            <person name="Ye J."/>
            <person name="Chen B."/>
        </authorList>
    </citation>
    <scope>NUCLEOTIDE SEQUENCE</scope>
    <source>
        <strain evidence="2">S2</strain>
    </source>
</reference>
<dbReference type="InterPro" id="IPR014710">
    <property type="entry name" value="RmlC-like_jellyroll"/>
</dbReference>
<dbReference type="Proteomes" id="UP001060018">
    <property type="component" value="Chromosome"/>
</dbReference>
<reference evidence="1 3" key="1">
    <citation type="submission" date="2019-07" db="EMBL/GenBank/DDBJ databases">
        <title>Complete Genome Sequence of drought tolerant Plant Growth-Promoting Rhizobacterium Glutamicibacter halophytocola DR408.</title>
        <authorList>
            <person name="Nishu S.D."/>
            <person name="Lee T.K."/>
        </authorList>
    </citation>
    <scope>NUCLEOTIDE SEQUENCE [LARGE SCALE GENOMIC DNA]</scope>
    <source>
        <strain evidence="1 3">DR408</strain>
    </source>
</reference>
<dbReference type="Pfam" id="PF05962">
    <property type="entry name" value="HutD"/>
    <property type="match status" value="1"/>
</dbReference>
<dbReference type="Proteomes" id="UP000320717">
    <property type="component" value="Chromosome"/>
</dbReference>
<dbReference type="EMBL" id="CP042260">
    <property type="protein sequence ID" value="QDY67647.1"/>
    <property type="molecule type" value="Genomic_DNA"/>
</dbReference>
<proteinExistence type="predicted"/>
<dbReference type="SUPFAM" id="SSF51182">
    <property type="entry name" value="RmlC-like cupins"/>
    <property type="match status" value="1"/>
</dbReference>
<sequence>MHALPIVHYADLSVQPWKNGKGVSRTVLSDSDALGAWSWKVSVAEISHPQPYSQYPGIQRIQVALGPGEIDLTVSGQTRRLRAGEQAAFAGDDEVSVVPLGPGFLALNLMFLGEKWEASVSTLDSTTGNSPRNEVRILVALDNSCRVGNAELTRLDALIIPRDTHVTTVGRFHLATLSPRGTGTK</sequence>
<evidence type="ECO:0000313" key="4">
    <source>
        <dbReference type="Proteomes" id="UP001060018"/>
    </source>
</evidence>
<keyword evidence="3" id="KW-1185">Reference proteome</keyword>
<dbReference type="EMBL" id="CP102487">
    <property type="protein sequence ID" value="UUX59830.1"/>
    <property type="molecule type" value="Genomic_DNA"/>
</dbReference>